<dbReference type="Gene3D" id="1.10.287.130">
    <property type="match status" value="1"/>
</dbReference>
<dbReference type="InterPro" id="IPR036097">
    <property type="entry name" value="HisK_dim/P_sf"/>
</dbReference>
<proteinExistence type="predicted"/>
<keyword evidence="2" id="KW-0812">Transmembrane</keyword>
<dbReference type="Pfam" id="PF00512">
    <property type="entry name" value="HisKA"/>
    <property type="match status" value="1"/>
</dbReference>
<dbReference type="PROSITE" id="PS50109">
    <property type="entry name" value="HIS_KIN"/>
    <property type="match status" value="1"/>
</dbReference>
<feature type="domain" description="PAS" evidence="4">
    <location>
        <begin position="253"/>
        <end position="306"/>
    </location>
</feature>
<feature type="transmembrane region" description="Helical" evidence="2">
    <location>
        <begin position="40"/>
        <end position="64"/>
    </location>
</feature>
<dbReference type="Pfam" id="PF03707">
    <property type="entry name" value="MHYT"/>
    <property type="match status" value="2"/>
</dbReference>
<dbReference type="GO" id="GO:0000155">
    <property type="term" value="F:phosphorelay sensor kinase activity"/>
    <property type="evidence" value="ECO:0007669"/>
    <property type="project" value="InterPro"/>
</dbReference>
<dbReference type="PRINTS" id="PR00344">
    <property type="entry name" value="BCTRLSENSOR"/>
</dbReference>
<feature type="domain" description="MHYT" evidence="6">
    <location>
        <begin position="5"/>
        <end position="195"/>
    </location>
</feature>
<feature type="transmembrane region" description="Helical" evidence="2">
    <location>
        <begin position="140"/>
        <end position="159"/>
    </location>
</feature>
<feature type="transmembrane region" description="Helical" evidence="2">
    <location>
        <begin position="109"/>
        <end position="128"/>
    </location>
</feature>
<dbReference type="InterPro" id="IPR036890">
    <property type="entry name" value="HATPase_C_sf"/>
</dbReference>
<dbReference type="SMART" id="SM00388">
    <property type="entry name" value="HisKA"/>
    <property type="match status" value="1"/>
</dbReference>
<evidence type="ECO:0000259" key="4">
    <source>
        <dbReference type="PROSITE" id="PS50112"/>
    </source>
</evidence>
<name>A0A0F9Y457_9ZZZZ</name>
<gene>
    <name evidence="7" type="ORF">LCGC14_0064750</name>
</gene>
<dbReference type="PROSITE" id="PS50113">
    <property type="entry name" value="PAC"/>
    <property type="match status" value="1"/>
</dbReference>
<dbReference type="CDD" id="cd00130">
    <property type="entry name" value="PAS"/>
    <property type="match status" value="1"/>
</dbReference>
<dbReference type="CDD" id="cd00082">
    <property type="entry name" value="HisKA"/>
    <property type="match status" value="1"/>
</dbReference>
<reference evidence="7" key="1">
    <citation type="journal article" date="2015" name="Nature">
        <title>Complex archaea that bridge the gap between prokaryotes and eukaryotes.</title>
        <authorList>
            <person name="Spang A."/>
            <person name="Saw J.H."/>
            <person name="Jorgensen S.L."/>
            <person name="Zaremba-Niedzwiedzka K."/>
            <person name="Martijn J."/>
            <person name="Lind A.E."/>
            <person name="van Eijk R."/>
            <person name="Schleper C."/>
            <person name="Guy L."/>
            <person name="Ettema T.J."/>
        </authorList>
    </citation>
    <scope>NUCLEOTIDE SEQUENCE</scope>
</reference>
<evidence type="ECO:0000259" key="3">
    <source>
        <dbReference type="PROSITE" id="PS50109"/>
    </source>
</evidence>
<evidence type="ECO:0000313" key="7">
    <source>
        <dbReference type="EMBL" id="KKO06667.1"/>
    </source>
</evidence>
<dbReference type="InterPro" id="IPR001610">
    <property type="entry name" value="PAC"/>
</dbReference>
<dbReference type="SUPFAM" id="SSF55874">
    <property type="entry name" value="ATPase domain of HSP90 chaperone/DNA topoisomerase II/histidine kinase"/>
    <property type="match status" value="1"/>
</dbReference>
<dbReference type="SUPFAM" id="SSF47384">
    <property type="entry name" value="Homodimeric domain of signal transducing histidine kinase"/>
    <property type="match status" value="1"/>
</dbReference>
<keyword evidence="2" id="KW-0472">Membrane</keyword>
<organism evidence="7">
    <name type="scientific">marine sediment metagenome</name>
    <dbReference type="NCBI Taxonomy" id="412755"/>
    <lineage>
        <taxon>unclassified sequences</taxon>
        <taxon>metagenomes</taxon>
        <taxon>ecological metagenomes</taxon>
    </lineage>
</organism>
<dbReference type="InterPro" id="IPR000700">
    <property type="entry name" value="PAS-assoc_C"/>
</dbReference>
<dbReference type="SMART" id="SM00387">
    <property type="entry name" value="HATPase_c"/>
    <property type="match status" value="1"/>
</dbReference>
<dbReference type="InterPro" id="IPR004358">
    <property type="entry name" value="Sig_transdc_His_kin-like_C"/>
</dbReference>
<evidence type="ECO:0000259" key="5">
    <source>
        <dbReference type="PROSITE" id="PS50113"/>
    </source>
</evidence>
<dbReference type="InterPro" id="IPR000014">
    <property type="entry name" value="PAS"/>
</dbReference>
<keyword evidence="1" id="KW-0597">Phosphoprotein</keyword>
<feature type="transmembrane region" description="Helical" evidence="2">
    <location>
        <begin position="171"/>
        <end position="194"/>
    </location>
</feature>
<dbReference type="PROSITE" id="PS50924">
    <property type="entry name" value="MHYT"/>
    <property type="match status" value="1"/>
</dbReference>
<dbReference type="InterPro" id="IPR005330">
    <property type="entry name" value="MHYT_dom"/>
</dbReference>
<feature type="transmembrane region" description="Helical" evidence="2">
    <location>
        <begin position="214"/>
        <end position="235"/>
    </location>
</feature>
<dbReference type="Pfam" id="PF02518">
    <property type="entry name" value="HATPase_c"/>
    <property type="match status" value="1"/>
</dbReference>
<evidence type="ECO:0008006" key="8">
    <source>
        <dbReference type="Google" id="ProtNLM"/>
    </source>
</evidence>
<feature type="transmembrane region" description="Helical" evidence="2">
    <location>
        <begin position="76"/>
        <end position="97"/>
    </location>
</feature>
<feature type="domain" description="Histidine kinase" evidence="3">
    <location>
        <begin position="392"/>
        <end position="610"/>
    </location>
</feature>
<dbReference type="Gene3D" id="3.30.565.10">
    <property type="entry name" value="Histidine kinase-like ATPase, C-terminal domain"/>
    <property type="match status" value="1"/>
</dbReference>
<feature type="transmembrane region" description="Helical" evidence="2">
    <location>
        <begin position="6"/>
        <end position="28"/>
    </location>
</feature>
<keyword evidence="2" id="KW-1133">Transmembrane helix</keyword>
<dbReference type="InterPro" id="IPR003661">
    <property type="entry name" value="HisK_dim/P_dom"/>
</dbReference>
<dbReference type="InterPro" id="IPR003594">
    <property type="entry name" value="HATPase_dom"/>
</dbReference>
<dbReference type="SUPFAM" id="SSF55785">
    <property type="entry name" value="PYP-like sensor domain (PAS domain)"/>
    <property type="match status" value="1"/>
</dbReference>
<comment type="caution">
    <text evidence="7">The sequence shown here is derived from an EMBL/GenBank/DDBJ whole genome shotgun (WGS) entry which is preliminary data.</text>
</comment>
<dbReference type="AlphaFoldDB" id="A0A0F9Y457"/>
<dbReference type="NCBIfam" id="TIGR00229">
    <property type="entry name" value="sensory_box"/>
    <property type="match status" value="1"/>
</dbReference>
<protein>
    <recommendedName>
        <fullName evidence="8">Histidine kinase</fullName>
    </recommendedName>
</protein>
<dbReference type="PANTHER" id="PTHR43065:SF49">
    <property type="entry name" value="HISTIDINE KINASE"/>
    <property type="match status" value="1"/>
</dbReference>
<dbReference type="PANTHER" id="PTHR43065">
    <property type="entry name" value="SENSOR HISTIDINE KINASE"/>
    <property type="match status" value="1"/>
</dbReference>
<dbReference type="EMBL" id="LAZR01000015">
    <property type="protein sequence ID" value="KKO06667.1"/>
    <property type="molecule type" value="Genomic_DNA"/>
</dbReference>
<dbReference type="SMART" id="SM00091">
    <property type="entry name" value="PAS"/>
    <property type="match status" value="1"/>
</dbReference>
<dbReference type="PROSITE" id="PS50112">
    <property type="entry name" value="PAS"/>
    <property type="match status" value="1"/>
</dbReference>
<evidence type="ECO:0000259" key="6">
    <source>
        <dbReference type="PROSITE" id="PS50924"/>
    </source>
</evidence>
<dbReference type="InterPro" id="IPR035965">
    <property type="entry name" value="PAS-like_dom_sf"/>
</dbReference>
<sequence length="625" mass="67163">MPGTYSGALVCLSILIAITASFTALDLAIRVRASGGWARYAWLTTAALAMGGGIWAMHFVGMLAFHVPGMEVQYDLSLTLVSLLVPVVVTGISFFAVSRADASASTLMLGGIFMGLGIALMHYMGMAAMNMAADLSYDPAWVVASFIIAIAAATVALWLSGRAAQRLAARLAAAAVMGIAISGMHYAGMQGAIFTVHATGGMVHNEPGLDLPSLALAVAAATFLILFLASIAAMYDRRLALMTDREASALRQSEERFRSLYSRTPLPLHSLDVKGRVEYVSQSWLDLLGYRREEVVGRSLVEFMDECSAEKARGADWRNFLRTCKVKETEYRFLTRDGKPVDVIASARVERDTQRGVIQVLGGLIDVTERRRAEMALRQSQKMEAIGKLTGGVAHDFNNLLAVTLGNLELLRQRLPDDPRTAMLVDNAIQAGERGVTLTQRLLTFARRQELRPEIVDLAALVKDVGPLLQRSVGPAVQIEIDFPADLPQAFVDANQLELVLLNLMVNARDAMPDGGSVLLKGCEQADAGLSDSVTTGYVCLSIEDAGEGMDAETLQQCTEPFFTTKGVGKGTGLGLSMAQGLAEQSGGRLVLTSEKGQGTTVQIWLPLAATVPLHRQALSEAIFR</sequence>
<evidence type="ECO:0000256" key="2">
    <source>
        <dbReference type="SAM" id="Phobius"/>
    </source>
</evidence>
<accession>A0A0F9Y457</accession>
<evidence type="ECO:0000256" key="1">
    <source>
        <dbReference type="ARBA" id="ARBA00022553"/>
    </source>
</evidence>
<dbReference type="InterPro" id="IPR005467">
    <property type="entry name" value="His_kinase_dom"/>
</dbReference>
<dbReference type="Pfam" id="PF13426">
    <property type="entry name" value="PAS_9"/>
    <property type="match status" value="1"/>
</dbReference>
<dbReference type="Gene3D" id="3.30.450.20">
    <property type="entry name" value="PAS domain"/>
    <property type="match status" value="1"/>
</dbReference>
<dbReference type="SMART" id="SM00086">
    <property type="entry name" value="PAC"/>
    <property type="match status" value="1"/>
</dbReference>
<feature type="domain" description="PAC" evidence="5">
    <location>
        <begin position="327"/>
        <end position="379"/>
    </location>
</feature>